<dbReference type="Proteomes" id="UP001569428">
    <property type="component" value="Unassembled WGS sequence"/>
</dbReference>
<dbReference type="GO" id="GO:0004516">
    <property type="term" value="F:nicotinate phosphoribosyltransferase activity"/>
    <property type="evidence" value="ECO:0007669"/>
    <property type="project" value="UniProtKB-EC"/>
</dbReference>
<evidence type="ECO:0000256" key="1">
    <source>
        <dbReference type="ARBA" id="ARBA00010897"/>
    </source>
</evidence>
<feature type="domain" description="Nicotinamide phosphoribosyltransferase N-terminal" evidence="10">
    <location>
        <begin position="5"/>
        <end position="98"/>
    </location>
</feature>
<dbReference type="PANTHER" id="PTHR43816">
    <property type="entry name" value="NICOTINAMIDE PHOSPHORIBOSYLTRANSFERASE"/>
    <property type="match status" value="1"/>
</dbReference>
<evidence type="ECO:0000259" key="10">
    <source>
        <dbReference type="Pfam" id="PF18127"/>
    </source>
</evidence>
<dbReference type="Gene3D" id="3.20.20.70">
    <property type="entry name" value="Aldolase class I"/>
    <property type="match status" value="1"/>
</dbReference>
<evidence type="ECO:0000259" key="9">
    <source>
        <dbReference type="Pfam" id="PF04095"/>
    </source>
</evidence>
<comment type="pathway">
    <text evidence="5">Cofactor biosynthesis; NAD(+) biosynthesis; nicotinamide D-ribonucleotide from 5-phospho-alpha-D-ribose 1-diphosphate and nicotinamide: step 1/1.</text>
</comment>
<comment type="similarity">
    <text evidence="1">Belongs to the NAPRTase family.</text>
</comment>
<gene>
    <name evidence="11" type="ORF">ACCI49_01620</name>
</gene>
<dbReference type="Pfam" id="PF18127">
    <property type="entry name" value="NAMPT_N"/>
    <property type="match status" value="1"/>
</dbReference>
<dbReference type="Pfam" id="PF04095">
    <property type="entry name" value="NAPRTase"/>
    <property type="match status" value="1"/>
</dbReference>
<evidence type="ECO:0000313" key="12">
    <source>
        <dbReference type="Proteomes" id="UP001569428"/>
    </source>
</evidence>
<keyword evidence="2" id="KW-0662">Pyridine nucleotide biosynthesis</keyword>
<dbReference type="InterPro" id="IPR041525">
    <property type="entry name" value="N/Namide_PRibTrfase"/>
</dbReference>
<protein>
    <recommendedName>
        <fullName evidence="7">Nicotinamide phosphoribosyltransferase</fullName>
        <ecNumber evidence="6">2.4.2.12</ecNumber>
    </recommendedName>
</protein>
<comment type="caution">
    <text evidence="11">The sequence shown here is derived from an EMBL/GenBank/DDBJ whole genome shotgun (WGS) entry which is preliminary data.</text>
</comment>
<evidence type="ECO:0000256" key="4">
    <source>
        <dbReference type="ARBA" id="ARBA00022679"/>
    </source>
</evidence>
<evidence type="ECO:0000256" key="8">
    <source>
        <dbReference type="ARBA" id="ARBA00047835"/>
    </source>
</evidence>
<keyword evidence="4" id="KW-0808">Transferase</keyword>
<comment type="catalytic activity">
    <reaction evidence="8">
        <text>beta-nicotinamide D-ribonucleotide + diphosphate = 5-phospho-alpha-D-ribose 1-diphosphate + nicotinamide + H(+)</text>
        <dbReference type="Rhea" id="RHEA:16149"/>
        <dbReference type="ChEBI" id="CHEBI:14649"/>
        <dbReference type="ChEBI" id="CHEBI:15378"/>
        <dbReference type="ChEBI" id="CHEBI:17154"/>
        <dbReference type="ChEBI" id="CHEBI:33019"/>
        <dbReference type="ChEBI" id="CHEBI:58017"/>
        <dbReference type="EC" id="2.4.2.12"/>
    </reaction>
    <physiologicalReaction direction="right-to-left" evidence="8">
        <dbReference type="Rhea" id="RHEA:16151"/>
    </physiologicalReaction>
</comment>
<dbReference type="PIRSF" id="PIRSF005943">
    <property type="entry name" value="NMPRT"/>
    <property type="match status" value="1"/>
</dbReference>
<evidence type="ECO:0000256" key="2">
    <source>
        <dbReference type="ARBA" id="ARBA00022642"/>
    </source>
</evidence>
<keyword evidence="11" id="KW-0436">Ligase</keyword>
<dbReference type="InterPro" id="IPR013785">
    <property type="entry name" value="Aldolase_TIM"/>
</dbReference>
<evidence type="ECO:0000313" key="11">
    <source>
        <dbReference type="EMBL" id="MFA0809602.1"/>
    </source>
</evidence>
<evidence type="ECO:0000256" key="7">
    <source>
        <dbReference type="ARBA" id="ARBA00035036"/>
    </source>
</evidence>
<dbReference type="SUPFAM" id="SSF51690">
    <property type="entry name" value="Nicotinate/Quinolinate PRTase C-terminal domain-like"/>
    <property type="match status" value="1"/>
</dbReference>
<dbReference type="NCBIfam" id="NF006629">
    <property type="entry name" value="PRK09198.1"/>
    <property type="match status" value="1"/>
</dbReference>
<evidence type="ECO:0000256" key="5">
    <source>
        <dbReference type="ARBA" id="ARBA00035007"/>
    </source>
</evidence>
<dbReference type="InterPro" id="IPR036068">
    <property type="entry name" value="Nicotinate_pribotase-like_C"/>
</dbReference>
<organism evidence="11 12">
    <name type="scientific">Microbulbifer epialgicus</name>
    <dbReference type="NCBI Taxonomy" id="393907"/>
    <lineage>
        <taxon>Bacteria</taxon>
        <taxon>Pseudomonadati</taxon>
        <taxon>Pseudomonadota</taxon>
        <taxon>Gammaproteobacteria</taxon>
        <taxon>Cellvibrionales</taxon>
        <taxon>Microbulbiferaceae</taxon>
        <taxon>Microbulbifer</taxon>
    </lineage>
</organism>
<reference evidence="11 12" key="1">
    <citation type="submission" date="2024-08" db="EMBL/GenBank/DDBJ databases">
        <authorList>
            <person name="Ishaq N."/>
        </authorList>
    </citation>
    <scope>NUCLEOTIDE SEQUENCE [LARGE SCALE GENOMIC DNA]</scope>
    <source>
        <strain evidence="11 12">DSM 18651</strain>
    </source>
</reference>
<accession>A0ABV4NU64</accession>
<dbReference type="EC" id="2.4.2.12" evidence="6"/>
<name>A0ABV4NU64_9GAMM</name>
<evidence type="ECO:0000256" key="6">
    <source>
        <dbReference type="ARBA" id="ARBA00035024"/>
    </source>
</evidence>
<feature type="domain" description="Nicotinate/nicotinamide phosphoribosyltransferase" evidence="9">
    <location>
        <begin position="171"/>
        <end position="443"/>
    </location>
</feature>
<dbReference type="InterPro" id="IPR041529">
    <property type="entry name" value="DUF5598"/>
</dbReference>
<sequence length="460" mass="51347">MSIQNLILNVDSYKASHYLQYPPGTEYVSSYIECRGGEFEQTVFFGLQAFIKQYLQRAITTSDIEEAEHLLHAHGLPFFRPGWEHIVQKHAGLLPLEISAVEEGSVIPLHNITAQIVNTCPACFWLTSYVETALVRAIWYPSTVATQSREIKKTIAHFLRETADSTKNLPFQLHDFGARGASSLESAMLGGMAHLVNFQGTDTISGILGAKKFYNADMPGLSIPAAEHSTITAWGRDGEASAYQNILHHFSGKNKTVAVVSDSYDLWHAVENIWGGQLKNSVKSNGGTLVIRPDSGNPVQIVVECVERLMRIFGAHTNSKGYRVLPNYIRVIQGDSVSRITIPQILQAMKEHRQSAENIAFGMGGELLQKVDRDLMSFAMKASGIRINGSWRDIYKDPRTGPEKKSKRGRLALIQLENGELKTIRLEELDQQKNLLRPVFRNGRLLIDTNFDEVRKNAAV</sequence>
<dbReference type="EMBL" id="JBGMEK010000002">
    <property type="protein sequence ID" value="MFA0809602.1"/>
    <property type="molecule type" value="Genomic_DNA"/>
</dbReference>
<proteinExistence type="inferred from homology"/>
<dbReference type="PANTHER" id="PTHR43816:SF1">
    <property type="entry name" value="NICOTINAMIDE PHOSPHORIBOSYLTRANSFERASE"/>
    <property type="match status" value="1"/>
</dbReference>
<dbReference type="GO" id="GO:0016757">
    <property type="term" value="F:glycosyltransferase activity"/>
    <property type="evidence" value="ECO:0007669"/>
    <property type="project" value="UniProtKB-KW"/>
</dbReference>
<keyword evidence="3 11" id="KW-0328">Glycosyltransferase</keyword>
<evidence type="ECO:0000256" key="3">
    <source>
        <dbReference type="ARBA" id="ARBA00022676"/>
    </source>
</evidence>
<dbReference type="CDD" id="cd01569">
    <property type="entry name" value="PBEF_like"/>
    <property type="match status" value="1"/>
</dbReference>
<dbReference type="RefSeq" id="WP_371837221.1">
    <property type="nucleotide sequence ID" value="NZ_JBGMEK010000002.1"/>
</dbReference>
<dbReference type="InterPro" id="IPR016471">
    <property type="entry name" value="Nicotinamide_PRibTrfase"/>
</dbReference>
<keyword evidence="12" id="KW-1185">Reference proteome</keyword>